<keyword evidence="5" id="KW-1185">Reference proteome</keyword>
<dbReference type="InterPro" id="IPR008964">
    <property type="entry name" value="Invasin/intimin_cell_adhesion"/>
</dbReference>
<feature type="region of interest" description="Disordered" evidence="1">
    <location>
        <begin position="424"/>
        <end position="450"/>
    </location>
</feature>
<evidence type="ECO:0000256" key="2">
    <source>
        <dbReference type="SAM" id="SignalP"/>
    </source>
</evidence>
<name>A0ABV1KZE2_9BACL</name>
<evidence type="ECO:0000313" key="4">
    <source>
        <dbReference type="EMBL" id="MEQ4485428.1"/>
    </source>
</evidence>
<accession>A0ABV1KZE2</accession>
<proteinExistence type="predicted"/>
<protein>
    <submittedName>
        <fullName evidence="4">S-layer homology domain-containing protein</fullName>
    </submittedName>
</protein>
<dbReference type="SMART" id="SM00635">
    <property type="entry name" value="BID_2"/>
    <property type="match status" value="1"/>
</dbReference>
<evidence type="ECO:0000256" key="1">
    <source>
        <dbReference type="SAM" id="MobiDB-lite"/>
    </source>
</evidence>
<dbReference type="EMBL" id="JASKHM010000015">
    <property type="protein sequence ID" value="MEQ4485428.1"/>
    <property type="molecule type" value="Genomic_DNA"/>
</dbReference>
<comment type="caution">
    <text evidence="4">The sequence shown here is derived from an EMBL/GenBank/DDBJ whole genome shotgun (WGS) entry which is preliminary data.</text>
</comment>
<dbReference type="RefSeq" id="WP_232187751.1">
    <property type="nucleotide sequence ID" value="NZ_JAIOAP010000014.1"/>
</dbReference>
<dbReference type="PROSITE" id="PS51272">
    <property type="entry name" value="SLH"/>
    <property type="match status" value="3"/>
</dbReference>
<dbReference type="InterPro" id="IPR051465">
    <property type="entry name" value="Cell_Envelope_Struct_Comp"/>
</dbReference>
<dbReference type="Gene3D" id="2.60.40.1080">
    <property type="match status" value="1"/>
</dbReference>
<sequence>MKNKVFKKVVSFLVVACLLFSSFGVAFGASAAVTSDIKGHWAEAQISAWMDKGLIKGYEDGSFKPNNNITRAEFISMINRSFGFTEETAITFSDVQAGNWAYPEIAKAVKAGYITGYADGTIGASKPVSRQEVAAIVDRLLGLSKKENAATAAFTDSSSIAIWAKGSVDAVVAKGIMKGFSGGDSFKPGKSTTRAEAVVTLDRAINTQAVVYKKAGTYGPAAGVETINKNVVVLVAGVTLQNMVINGDLLLGEGIGNGDAFLNNVKVTGTVTVQGGGENSIHFNNSVLVDIIIDKKSGTGIVRIVSEGSTTVSLVVVNSPATIREMNTSGKGFANINLSPAIPAGSKVTLLGAFNTVNVSSQQIQVDVPEGSIETLNANASATGITVNLTEGAKINALILDAIVKVLGKGTIVTATVNIPGTTFQTPPQTTTTPTPKPVVTTPPSGGGAPTTPSAVIVSGITVTGAGNATTVVFGGTLQMNAAVAPANATNQTIAWAVASGTGAATINATGLLTATGVGNVTVTATNAASGVTGTRVITITADPLIAAYTNAANVAAIQTLLDANALGLTLTDYAGLDATGKTEVATALFGTKATLTTKALIQSAADAAIGLAKPASEVRKEEALVAQYTNAADVEEVEALLIANELALTLTDYEGLDARGKTEVAEALYGMQDDLTTKALIQEAVTSEISIAKVFSDWRKAQVAMYTNAADVGEVETLLGDNALGLTLTDYDGLDATGKTAVATALFNTKATLTTEELIHSAVTEAIIAAKLASDARKLATLVAQYTNAADAATVQALLGTNELGLTLTDYEGLDEAGKTEVAEVLYDLQNDLITKESIQTAVITASATAKPASDERIQAALVAQYTNAANASAVQSLLIENMLELTLTNYWGLDATGKTAVATALFNTKATLTTEELIQSAVAAAIASAKPASDARILEPSLVAQYRNAVSVAAIQALLDTNVLGLTVTFYLALDPTGKTEAATTLYSSRSTFVADGFFTTDKAALQNQLNMASGQASSASNARIANAVAAINSAADEAAMATAITNHAATLGLVLIDYNALANKVPVQIAMIAQAFANRATVVAAFNTAVANQKAVEAGQVI</sequence>
<dbReference type="PANTHER" id="PTHR43308">
    <property type="entry name" value="OUTER MEMBRANE PROTEIN ALPHA-RELATED"/>
    <property type="match status" value="1"/>
</dbReference>
<gene>
    <name evidence="4" type="ORF">QJS35_23870</name>
</gene>
<feature type="signal peptide" evidence="2">
    <location>
        <begin position="1"/>
        <end position="31"/>
    </location>
</feature>
<evidence type="ECO:0000259" key="3">
    <source>
        <dbReference type="PROSITE" id="PS51272"/>
    </source>
</evidence>
<dbReference type="InterPro" id="IPR003343">
    <property type="entry name" value="Big_2"/>
</dbReference>
<feature type="domain" description="SLH" evidence="3">
    <location>
        <begin position="29"/>
        <end position="92"/>
    </location>
</feature>
<feature type="domain" description="SLH" evidence="3">
    <location>
        <begin position="151"/>
        <end position="215"/>
    </location>
</feature>
<keyword evidence="2" id="KW-0732">Signal</keyword>
<organism evidence="4 5">
    <name type="scientific">Cohnella silvisoli</name>
    <dbReference type="NCBI Taxonomy" id="2873699"/>
    <lineage>
        <taxon>Bacteria</taxon>
        <taxon>Bacillati</taxon>
        <taxon>Bacillota</taxon>
        <taxon>Bacilli</taxon>
        <taxon>Bacillales</taxon>
        <taxon>Paenibacillaceae</taxon>
        <taxon>Cohnella</taxon>
    </lineage>
</organism>
<feature type="domain" description="SLH" evidence="3">
    <location>
        <begin position="93"/>
        <end position="150"/>
    </location>
</feature>
<dbReference type="SUPFAM" id="SSF49373">
    <property type="entry name" value="Invasin/intimin cell-adhesion fragments"/>
    <property type="match status" value="1"/>
</dbReference>
<evidence type="ECO:0000313" key="5">
    <source>
        <dbReference type="Proteomes" id="UP001493487"/>
    </source>
</evidence>
<dbReference type="Pfam" id="PF02368">
    <property type="entry name" value="Big_2"/>
    <property type="match status" value="1"/>
</dbReference>
<dbReference type="Proteomes" id="UP001493487">
    <property type="component" value="Unassembled WGS sequence"/>
</dbReference>
<dbReference type="InterPro" id="IPR001119">
    <property type="entry name" value="SLH_dom"/>
</dbReference>
<dbReference type="Pfam" id="PF00395">
    <property type="entry name" value="SLH"/>
    <property type="match status" value="3"/>
</dbReference>
<feature type="chain" id="PRO_5046356937" evidence="2">
    <location>
        <begin position="32"/>
        <end position="1105"/>
    </location>
</feature>
<reference evidence="4 5" key="1">
    <citation type="journal article" date="2023" name="Genome Announc.">
        <title>Pan-Genome Analyses of the Genus Cohnella and Proposal of the Novel Species Cohnella silvisoli sp. nov., Isolated from Forest Soil.</title>
        <authorList>
            <person name="Wang C."/>
            <person name="Mao L."/>
            <person name="Bao G."/>
            <person name="Zhu H."/>
        </authorList>
    </citation>
    <scope>NUCLEOTIDE SEQUENCE [LARGE SCALE GENOMIC DNA]</scope>
    <source>
        <strain evidence="4 5">NL03-T5-1</strain>
    </source>
</reference>